<gene>
    <name evidence="1" type="ORF">Z043_117029</name>
</gene>
<dbReference type="Proteomes" id="UP000034805">
    <property type="component" value="Unassembled WGS sequence"/>
</dbReference>
<name>A0A0P7UX05_SCLFO</name>
<dbReference type="AlphaFoldDB" id="A0A0P7UX05"/>
<evidence type="ECO:0000313" key="1">
    <source>
        <dbReference type="EMBL" id="KPP64605.1"/>
    </source>
</evidence>
<reference evidence="1 2" key="1">
    <citation type="submission" date="2015-08" db="EMBL/GenBank/DDBJ databases">
        <title>The genome of the Asian arowana (Scleropages formosus).</title>
        <authorList>
            <person name="Tan M.H."/>
            <person name="Gan H.M."/>
            <person name="Croft L.J."/>
            <person name="Austin C.M."/>
        </authorList>
    </citation>
    <scope>NUCLEOTIDE SEQUENCE [LARGE SCALE GENOMIC DNA]</scope>
    <source>
        <strain evidence="1">Aro1</strain>
    </source>
</reference>
<accession>A0A0P7UX05</accession>
<proteinExistence type="predicted"/>
<comment type="caution">
    <text evidence="1">The sequence shown here is derived from an EMBL/GenBank/DDBJ whole genome shotgun (WGS) entry which is preliminary data.</text>
</comment>
<sequence length="154" mass="16581">MNPRGMALGKITNLSNPLVTCLVSGEWLACGAEGSAVETVRAAGRKSGATVLLHVLCPAKPLLFSPMIQCSSFVHVTKPKGLQWVVDVTIAYPKARPMDIQTWIFGYRPPTVTHLPLLLGTWGFGIRKLNSTASLWSGTETEAVGGNGSWRCFI</sequence>
<dbReference type="EMBL" id="JARO02006908">
    <property type="protein sequence ID" value="KPP64605.1"/>
    <property type="molecule type" value="Genomic_DNA"/>
</dbReference>
<protein>
    <submittedName>
        <fullName evidence="1">Uncharacterized protein</fullName>
    </submittedName>
</protein>
<evidence type="ECO:0000313" key="2">
    <source>
        <dbReference type="Proteomes" id="UP000034805"/>
    </source>
</evidence>
<organism evidence="1 2">
    <name type="scientific">Scleropages formosus</name>
    <name type="common">Asian bonytongue</name>
    <name type="synonym">Osteoglossum formosum</name>
    <dbReference type="NCBI Taxonomy" id="113540"/>
    <lineage>
        <taxon>Eukaryota</taxon>
        <taxon>Metazoa</taxon>
        <taxon>Chordata</taxon>
        <taxon>Craniata</taxon>
        <taxon>Vertebrata</taxon>
        <taxon>Euteleostomi</taxon>
        <taxon>Actinopterygii</taxon>
        <taxon>Neopterygii</taxon>
        <taxon>Teleostei</taxon>
        <taxon>Osteoglossocephala</taxon>
        <taxon>Osteoglossomorpha</taxon>
        <taxon>Osteoglossiformes</taxon>
        <taxon>Osteoglossidae</taxon>
        <taxon>Scleropages</taxon>
    </lineage>
</organism>